<organism evidence="1 2">
    <name type="scientific">Hyalomma asiaticum</name>
    <name type="common">Tick</name>
    <dbReference type="NCBI Taxonomy" id="266040"/>
    <lineage>
        <taxon>Eukaryota</taxon>
        <taxon>Metazoa</taxon>
        <taxon>Ecdysozoa</taxon>
        <taxon>Arthropoda</taxon>
        <taxon>Chelicerata</taxon>
        <taxon>Arachnida</taxon>
        <taxon>Acari</taxon>
        <taxon>Parasitiformes</taxon>
        <taxon>Ixodida</taxon>
        <taxon>Ixodoidea</taxon>
        <taxon>Ixodidae</taxon>
        <taxon>Hyalomminae</taxon>
        <taxon>Hyalomma</taxon>
    </lineage>
</organism>
<dbReference type="Proteomes" id="UP000821845">
    <property type="component" value="Chromosome 10"/>
</dbReference>
<accession>A0ACB7T7A2</accession>
<sequence>MGSNTSARRRATPSVGIAAHNTPKASDLPVSGEAGRTMDITPPSIFYQTVRAGKTRSFMDSTRMLVVVGNLKYMMKKSVAWYVKPATHATVISSRIKNRGSVSLQ</sequence>
<reference evidence="1" key="1">
    <citation type="submission" date="2020-05" db="EMBL/GenBank/DDBJ databases">
        <title>Large-scale comparative analyses of tick genomes elucidate their genetic diversity and vector capacities.</title>
        <authorList>
            <person name="Jia N."/>
            <person name="Wang J."/>
            <person name="Shi W."/>
            <person name="Du L."/>
            <person name="Sun Y."/>
            <person name="Zhan W."/>
            <person name="Jiang J."/>
            <person name="Wang Q."/>
            <person name="Zhang B."/>
            <person name="Ji P."/>
            <person name="Sakyi L.B."/>
            <person name="Cui X."/>
            <person name="Yuan T."/>
            <person name="Jiang B."/>
            <person name="Yang W."/>
            <person name="Lam T.T.-Y."/>
            <person name="Chang Q."/>
            <person name="Ding S."/>
            <person name="Wang X."/>
            <person name="Zhu J."/>
            <person name="Ruan X."/>
            <person name="Zhao L."/>
            <person name="Wei J."/>
            <person name="Que T."/>
            <person name="Du C."/>
            <person name="Cheng J."/>
            <person name="Dai P."/>
            <person name="Han X."/>
            <person name="Huang E."/>
            <person name="Gao Y."/>
            <person name="Liu J."/>
            <person name="Shao H."/>
            <person name="Ye R."/>
            <person name="Li L."/>
            <person name="Wei W."/>
            <person name="Wang X."/>
            <person name="Wang C."/>
            <person name="Yang T."/>
            <person name="Huo Q."/>
            <person name="Li W."/>
            <person name="Guo W."/>
            <person name="Chen H."/>
            <person name="Zhou L."/>
            <person name="Ni X."/>
            <person name="Tian J."/>
            <person name="Zhou Y."/>
            <person name="Sheng Y."/>
            <person name="Liu T."/>
            <person name="Pan Y."/>
            <person name="Xia L."/>
            <person name="Li J."/>
            <person name="Zhao F."/>
            <person name="Cao W."/>
        </authorList>
    </citation>
    <scope>NUCLEOTIDE SEQUENCE</scope>
    <source>
        <strain evidence="1">Hyas-2018</strain>
    </source>
</reference>
<keyword evidence="2" id="KW-1185">Reference proteome</keyword>
<evidence type="ECO:0000313" key="2">
    <source>
        <dbReference type="Proteomes" id="UP000821845"/>
    </source>
</evidence>
<gene>
    <name evidence="1" type="ORF">HPB50_001427</name>
</gene>
<evidence type="ECO:0000313" key="1">
    <source>
        <dbReference type="EMBL" id="KAH6942131.1"/>
    </source>
</evidence>
<proteinExistence type="predicted"/>
<name>A0ACB7T7A2_HYAAI</name>
<comment type="caution">
    <text evidence="1">The sequence shown here is derived from an EMBL/GenBank/DDBJ whole genome shotgun (WGS) entry which is preliminary data.</text>
</comment>
<dbReference type="EMBL" id="CM023490">
    <property type="protein sequence ID" value="KAH6942131.1"/>
    <property type="molecule type" value="Genomic_DNA"/>
</dbReference>
<protein>
    <submittedName>
        <fullName evidence="1">Uncharacterized protein</fullName>
    </submittedName>
</protein>